<reference evidence="1 2" key="1">
    <citation type="submission" date="2019-10" db="EMBL/GenBank/DDBJ databases">
        <authorList>
            <person name="Karimi E."/>
        </authorList>
    </citation>
    <scope>NUCLEOTIDE SEQUENCE [LARGE SCALE GENOMIC DNA]</scope>
    <source>
        <strain evidence="1">Pantoea sp. 111</strain>
    </source>
</reference>
<dbReference type="AlphaFoldDB" id="A0AAX3J9V0"/>
<evidence type="ECO:0008006" key="3">
    <source>
        <dbReference type="Google" id="ProtNLM"/>
    </source>
</evidence>
<gene>
    <name evidence="1" type="ORF">PANT111_320002</name>
</gene>
<sequence>MGMAHWLADEIKKASDERWLDCLTKD</sequence>
<protein>
    <recommendedName>
        <fullName evidence="3">Transposase</fullName>
    </recommendedName>
</protein>
<dbReference type="Proteomes" id="UP000433737">
    <property type="component" value="Unassembled WGS sequence"/>
</dbReference>
<proteinExistence type="predicted"/>
<organism evidence="1 2">
    <name type="scientific">Pantoea brenneri</name>
    <dbReference type="NCBI Taxonomy" id="472694"/>
    <lineage>
        <taxon>Bacteria</taxon>
        <taxon>Pseudomonadati</taxon>
        <taxon>Pseudomonadota</taxon>
        <taxon>Gammaproteobacteria</taxon>
        <taxon>Enterobacterales</taxon>
        <taxon>Erwiniaceae</taxon>
        <taxon>Pantoea</taxon>
    </lineage>
</organism>
<comment type="caution">
    <text evidence="1">The sequence shown here is derived from an EMBL/GenBank/DDBJ whole genome shotgun (WGS) entry which is preliminary data.</text>
</comment>
<evidence type="ECO:0000313" key="2">
    <source>
        <dbReference type="Proteomes" id="UP000433737"/>
    </source>
</evidence>
<name>A0AAX3J9V0_9GAMM</name>
<dbReference type="EMBL" id="CABWMH010000026">
    <property type="protein sequence ID" value="VXC31741.1"/>
    <property type="molecule type" value="Genomic_DNA"/>
</dbReference>
<evidence type="ECO:0000313" key="1">
    <source>
        <dbReference type="EMBL" id="VXC31741.1"/>
    </source>
</evidence>
<accession>A0AAX3J9V0</accession>